<reference evidence="2 3" key="1">
    <citation type="submission" date="2021-01" db="EMBL/GenBank/DDBJ databases">
        <title>Whole genome shotgun sequence of Verrucosispora qiuiae NBRC 106684.</title>
        <authorList>
            <person name="Komaki H."/>
            <person name="Tamura T."/>
        </authorList>
    </citation>
    <scope>NUCLEOTIDE SEQUENCE [LARGE SCALE GENOMIC DNA]</scope>
    <source>
        <strain evidence="2 3">NBRC 106684</strain>
    </source>
</reference>
<evidence type="ECO:0000313" key="2">
    <source>
        <dbReference type="EMBL" id="GIJ25002.1"/>
    </source>
</evidence>
<evidence type="ECO:0000313" key="3">
    <source>
        <dbReference type="Proteomes" id="UP000653076"/>
    </source>
</evidence>
<accession>A0ABQ4J4A3</accession>
<evidence type="ECO:0000256" key="1">
    <source>
        <dbReference type="SAM" id="MobiDB-lite"/>
    </source>
</evidence>
<organism evidence="2 3">
    <name type="scientific">Micromonospora qiuiae</name>
    <dbReference type="NCBI Taxonomy" id="502268"/>
    <lineage>
        <taxon>Bacteria</taxon>
        <taxon>Bacillati</taxon>
        <taxon>Actinomycetota</taxon>
        <taxon>Actinomycetes</taxon>
        <taxon>Micromonosporales</taxon>
        <taxon>Micromonosporaceae</taxon>
        <taxon>Micromonospora</taxon>
    </lineage>
</organism>
<dbReference type="EMBL" id="BOPC01000002">
    <property type="protein sequence ID" value="GIJ25002.1"/>
    <property type="molecule type" value="Genomic_DNA"/>
</dbReference>
<gene>
    <name evidence="2" type="ORF">Vqi01_01640</name>
</gene>
<proteinExistence type="predicted"/>
<sequence length="159" mass="16780">MPSFFTNISHPTNPALPTAVTTASALASIRRGQHAEATAPPAPADEPRRPEQPQIPEMDAASAAHDRAWARANQARGLAAKEYLDDRATPSGHPAAAKESHERHRTAADHSRWRRLALATPAVSRLAGSPACAAPGRGVSRPHSRRSASLAAATKSGRQ</sequence>
<keyword evidence="3" id="KW-1185">Reference proteome</keyword>
<dbReference type="Proteomes" id="UP000653076">
    <property type="component" value="Unassembled WGS sequence"/>
</dbReference>
<name>A0ABQ4J4A3_9ACTN</name>
<feature type="compositionally biased region" description="Basic and acidic residues" evidence="1">
    <location>
        <begin position="96"/>
        <end position="111"/>
    </location>
</feature>
<feature type="region of interest" description="Disordered" evidence="1">
    <location>
        <begin position="23"/>
        <end position="159"/>
    </location>
</feature>
<protein>
    <submittedName>
        <fullName evidence="2">Uncharacterized protein</fullName>
    </submittedName>
</protein>
<comment type="caution">
    <text evidence="2">The sequence shown here is derived from an EMBL/GenBank/DDBJ whole genome shotgun (WGS) entry which is preliminary data.</text>
</comment>
<feature type="compositionally biased region" description="Low complexity" evidence="1">
    <location>
        <begin position="52"/>
        <end position="63"/>
    </location>
</feature>